<keyword evidence="1" id="KW-0812">Transmembrane</keyword>
<gene>
    <name evidence="2" type="ORF">SIN_1522</name>
</gene>
<name>A0ABN0B3J4_9STRE</name>
<dbReference type="EMBL" id="AEDY01000091">
    <property type="protein sequence ID" value="EFO53776.1"/>
    <property type="molecule type" value="Genomic_DNA"/>
</dbReference>
<keyword evidence="1" id="KW-0472">Membrane</keyword>
<protein>
    <submittedName>
        <fullName evidence="2">ABC transporter membrane-spanning permease-ribose/galactose transport</fullName>
    </submittedName>
</protein>
<keyword evidence="1" id="KW-1133">Transmembrane helix</keyword>
<feature type="transmembrane region" description="Helical" evidence="1">
    <location>
        <begin position="12"/>
        <end position="31"/>
    </location>
</feature>
<organism evidence="2">
    <name type="scientific">Streptococcus infantis SK1302</name>
    <dbReference type="NCBI Taxonomy" id="871237"/>
    <lineage>
        <taxon>Bacteria</taxon>
        <taxon>Bacillati</taxon>
        <taxon>Bacillota</taxon>
        <taxon>Bacilli</taxon>
        <taxon>Lactobacillales</taxon>
        <taxon>Streptococcaceae</taxon>
        <taxon>Streptococcus</taxon>
    </lineage>
</organism>
<proteinExistence type="predicted"/>
<comment type="caution">
    <text evidence="2">The sequence shown here is derived from an EMBL/GenBank/DDBJ whole genome shotgun (WGS) entry which is preliminary data.</text>
</comment>
<sequence length="60" mass="6708">MSKKLQQISVPLISVILGILLGAIVMWIFGYDAIWGYEELFYTAFGSVRGIGEIFRAMGH</sequence>
<evidence type="ECO:0000313" key="2">
    <source>
        <dbReference type="EMBL" id="EFO53776.1"/>
    </source>
</evidence>
<evidence type="ECO:0000256" key="1">
    <source>
        <dbReference type="SAM" id="Phobius"/>
    </source>
</evidence>
<reference evidence="2" key="1">
    <citation type="submission" date="2010-09" db="EMBL/GenBank/DDBJ databases">
        <authorList>
            <person name="Daugherty S.C."/>
            <person name="Kilian M."/>
            <person name="Tettelin H."/>
        </authorList>
    </citation>
    <scope>NUCLEOTIDE SEQUENCE [LARGE SCALE GENOMIC DNA]</scope>
    <source>
        <strain evidence="2">SK1302</strain>
    </source>
</reference>
<accession>A0ABN0B3J4</accession>